<evidence type="ECO:0000256" key="1">
    <source>
        <dbReference type="ARBA" id="ARBA00023242"/>
    </source>
</evidence>
<dbReference type="GO" id="GO:0008270">
    <property type="term" value="F:zinc ion binding"/>
    <property type="evidence" value="ECO:0007669"/>
    <property type="project" value="InterPro"/>
</dbReference>
<protein>
    <recommendedName>
        <fullName evidence="3">Zn(2)-C6 fungal-type domain-containing protein</fullName>
    </recommendedName>
</protein>
<dbReference type="PROSITE" id="PS50048">
    <property type="entry name" value="ZN2_CY6_FUNGAL_2"/>
    <property type="match status" value="1"/>
</dbReference>
<dbReference type="AlphaFoldDB" id="A0A420YCR2"/>
<reference evidence="4 5" key="1">
    <citation type="submission" date="2018-08" db="EMBL/GenBank/DDBJ databases">
        <title>Draft genome of the lignicolous fungus Coniochaeta pulveracea.</title>
        <authorList>
            <person name="Borstlap C.J."/>
            <person name="De Witt R.N."/>
            <person name="Botha A."/>
            <person name="Volschenk H."/>
        </authorList>
    </citation>
    <scope>NUCLEOTIDE SEQUENCE [LARGE SCALE GENOMIC DNA]</scope>
    <source>
        <strain evidence="4 5">CAB683</strain>
    </source>
</reference>
<organism evidence="4 5">
    <name type="scientific">Coniochaeta pulveracea</name>
    <dbReference type="NCBI Taxonomy" id="177199"/>
    <lineage>
        <taxon>Eukaryota</taxon>
        <taxon>Fungi</taxon>
        <taxon>Dikarya</taxon>
        <taxon>Ascomycota</taxon>
        <taxon>Pezizomycotina</taxon>
        <taxon>Sordariomycetes</taxon>
        <taxon>Sordariomycetidae</taxon>
        <taxon>Coniochaetales</taxon>
        <taxon>Coniochaetaceae</taxon>
        <taxon>Coniochaeta</taxon>
    </lineage>
</organism>
<keyword evidence="5" id="KW-1185">Reference proteome</keyword>
<evidence type="ECO:0000259" key="3">
    <source>
        <dbReference type="PROSITE" id="PS50048"/>
    </source>
</evidence>
<feature type="domain" description="Zn(2)-C6 fungal-type" evidence="3">
    <location>
        <begin position="11"/>
        <end position="39"/>
    </location>
</feature>
<keyword evidence="1" id="KW-0539">Nucleus</keyword>
<dbReference type="EMBL" id="QVQW01000019">
    <property type="protein sequence ID" value="RKU45634.1"/>
    <property type="molecule type" value="Genomic_DNA"/>
</dbReference>
<evidence type="ECO:0000313" key="5">
    <source>
        <dbReference type="Proteomes" id="UP000275385"/>
    </source>
</evidence>
<dbReference type="PANTHER" id="PTHR38791:SF13">
    <property type="entry name" value="ZN(2)-C6 FUNGAL-TYPE DOMAIN-CONTAINING PROTEIN"/>
    <property type="match status" value="1"/>
</dbReference>
<accession>A0A420YCR2</accession>
<dbReference type="Proteomes" id="UP000275385">
    <property type="component" value="Unassembled WGS sequence"/>
</dbReference>
<evidence type="ECO:0000256" key="2">
    <source>
        <dbReference type="SAM" id="MobiDB-lite"/>
    </source>
</evidence>
<dbReference type="CDD" id="cd00067">
    <property type="entry name" value="GAL4"/>
    <property type="match status" value="1"/>
</dbReference>
<sequence length="629" mass="70402">MMVYCGKPSRGCQMCRTRRIKCDETKPTCKQCAKSNRQCPGYKDEFDIIFRNETKATERRAKKAEKKRGAFEPSLPSTAVQREGSAGQEPISPVTSEDTLLSPFAKEVVKSPLELAIIPAIEIPMDTKASCHFVSNFILIPQQGSTRGFLDYLVPLLKREPNESHLQHAFNACSLASLGNRVGPAQTVDFREKATYEYTLALRRVSLALQHPEESKSDGLLAAVLMLGMFENITAQKMGDFAWGSHIEGAIQIVKARGRKQLRTKTGLGLFIGVRTQLIIHSLTSGTAPMMGADWWLHDAIKDETSAACQRINLHTAELRAELTQVMTTISRKPENVAFILSLLRRAQALDAECLAWMKSIPEQWQYKTLCWEDNVPRGDYANAEVFPGRVDVYNDFWIASVWNMMRTARLILHSLAVRCAAWVCSPVDFRTTPEYATAARVCEEMITDIIASVPYHLGWHAKRRHLFANKDLSGFACGEDDCMKGLAGYFLTWPLACVNGQDYVTDRQRAWVVGRLRYIGDELGIKYAHILSQLHIRIPSMMIVRDSLVAQPSANYPMAHNFVKMISTSARDMTPPRGYTMNAMQHRQTLQKEAQEAGKAELVAKASGAGGAEDAEDVHKVAKNWLKV</sequence>
<dbReference type="Pfam" id="PF11951">
    <property type="entry name" value="Fungal_trans_2"/>
    <property type="match status" value="1"/>
</dbReference>
<dbReference type="PANTHER" id="PTHR38791">
    <property type="entry name" value="ZN(II)2CYS6 TRANSCRIPTION FACTOR (EUROFUNG)-RELATED-RELATED"/>
    <property type="match status" value="1"/>
</dbReference>
<dbReference type="Pfam" id="PF00172">
    <property type="entry name" value="Zn_clus"/>
    <property type="match status" value="1"/>
</dbReference>
<name>A0A420YCR2_9PEZI</name>
<dbReference type="Gene3D" id="4.10.240.10">
    <property type="entry name" value="Zn(2)-C6 fungal-type DNA-binding domain"/>
    <property type="match status" value="1"/>
</dbReference>
<dbReference type="InterPro" id="IPR036864">
    <property type="entry name" value="Zn2-C6_fun-type_DNA-bd_sf"/>
</dbReference>
<gene>
    <name evidence="4" type="ORF">DL546_001211</name>
</gene>
<feature type="region of interest" description="Disordered" evidence="2">
    <location>
        <begin position="57"/>
        <end position="96"/>
    </location>
</feature>
<dbReference type="SMART" id="SM00066">
    <property type="entry name" value="GAL4"/>
    <property type="match status" value="1"/>
</dbReference>
<dbReference type="PROSITE" id="PS00463">
    <property type="entry name" value="ZN2_CY6_FUNGAL_1"/>
    <property type="match status" value="1"/>
</dbReference>
<dbReference type="InterPro" id="IPR053175">
    <property type="entry name" value="DHMBA_Reg_Transcription_Factor"/>
</dbReference>
<dbReference type="InterPro" id="IPR021858">
    <property type="entry name" value="Fun_TF"/>
</dbReference>
<dbReference type="GO" id="GO:0000981">
    <property type="term" value="F:DNA-binding transcription factor activity, RNA polymerase II-specific"/>
    <property type="evidence" value="ECO:0007669"/>
    <property type="project" value="InterPro"/>
</dbReference>
<comment type="caution">
    <text evidence="4">The sequence shown here is derived from an EMBL/GenBank/DDBJ whole genome shotgun (WGS) entry which is preliminary data.</text>
</comment>
<dbReference type="STRING" id="177199.A0A420YCR2"/>
<dbReference type="InterPro" id="IPR001138">
    <property type="entry name" value="Zn2Cys6_DnaBD"/>
</dbReference>
<dbReference type="SUPFAM" id="SSF57701">
    <property type="entry name" value="Zn2/Cys6 DNA-binding domain"/>
    <property type="match status" value="1"/>
</dbReference>
<dbReference type="OrthoDB" id="4314040at2759"/>
<proteinExistence type="predicted"/>
<evidence type="ECO:0000313" key="4">
    <source>
        <dbReference type="EMBL" id="RKU45634.1"/>
    </source>
</evidence>